<sequence>MPEVARSVSEANLRHLLFLPPATLSFDDLLMPNALSKCQHQQTTRINVAHARSLRLLQSWLPPKSEQDPATQSTPEDDDFTSMTEIGGYGSKAAHADDASDGLIPRRKTTSQDMLLEQILGKKGARAKKRKDAENARDKKAEKLGVSKPLVKRPGQGRKMDDGSEDDDEGGRSSAFESRRVRSAGAGKAEMAEVRAAIAGTTDVDTTTATATPGTLPQTGDNEPAGESEREERAPKRKKGSYLDEVLAQKSKKKSKKNKPSAGG</sequence>
<feature type="compositionally biased region" description="Low complexity" evidence="1">
    <location>
        <begin position="196"/>
        <end position="215"/>
    </location>
</feature>
<dbReference type="Proteomes" id="UP001271007">
    <property type="component" value="Unassembled WGS sequence"/>
</dbReference>
<evidence type="ECO:0000313" key="3">
    <source>
        <dbReference type="Proteomes" id="UP001271007"/>
    </source>
</evidence>
<reference evidence="2" key="1">
    <citation type="submission" date="2023-04" db="EMBL/GenBank/DDBJ databases">
        <title>Black Yeasts Isolated from many extreme environments.</title>
        <authorList>
            <person name="Coleine C."/>
            <person name="Stajich J.E."/>
            <person name="Selbmann L."/>
        </authorList>
    </citation>
    <scope>NUCLEOTIDE SEQUENCE</scope>
    <source>
        <strain evidence="2">CCFEE 5312</strain>
    </source>
</reference>
<proteinExistence type="predicted"/>
<comment type="caution">
    <text evidence="2">The sequence shown here is derived from an EMBL/GenBank/DDBJ whole genome shotgun (WGS) entry which is preliminary data.</text>
</comment>
<evidence type="ECO:0000256" key="1">
    <source>
        <dbReference type="SAM" id="MobiDB-lite"/>
    </source>
</evidence>
<dbReference type="EMBL" id="JAWDJX010000090">
    <property type="protein sequence ID" value="KAK3046501.1"/>
    <property type="molecule type" value="Genomic_DNA"/>
</dbReference>
<name>A0AAJ0DAR0_9PEZI</name>
<organism evidence="2 3">
    <name type="scientific">Extremus antarcticus</name>
    <dbReference type="NCBI Taxonomy" id="702011"/>
    <lineage>
        <taxon>Eukaryota</taxon>
        <taxon>Fungi</taxon>
        <taxon>Dikarya</taxon>
        <taxon>Ascomycota</taxon>
        <taxon>Pezizomycotina</taxon>
        <taxon>Dothideomycetes</taxon>
        <taxon>Dothideomycetidae</taxon>
        <taxon>Mycosphaerellales</taxon>
        <taxon>Extremaceae</taxon>
        <taxon>Extremus</taxon>
    </lineage>
</organism>
<feature type="compositionally biased region" description="Basic and acidic residues" evidence="1">
    <location>
        <begin position="131"/>
        <end position="145"/>
    </location>
</feature>
<dbReference type="AlphaFoldDB" id="A0AAJ0DAR0"/>
<feature type="region of interest" description="Disordered" evidence="1">
    <location>
        <begin position="60"/>
        <end position="264"/>
    </location>
</feature>
<dbReference type="InterPro" id="IPR021641">
    <property type="entry name" value="DUF3245"/>
</dbReference>
<accession>A0AAJ0DAR0</accession>
<protein>
    <submittedName>
        <fullName evidence="2">Uncharacterized protein</fullName>
    </submittedName>
</protein>
<dbReference type="Pfam" id="PF11595">
    <property type="entry name" value="DUF3245"/>
    <property type="match status" value="1"/>
</dbReference>
<keyword evidence="3" id="KW-1185">Reference proteome</keyword>
<feature type="compositionally biased region" description="Basic residues" evidence="1">
    <location>
        <begin position="250"/>
        <end position="264"/>
    </location>
</feature>
<gene>
    <name evidence="2" type="ORF">LTR09_012027</name>
</gene>
<evidence type="ECO:0000313" key="2">
    <source>
        <dbReference type="EMBL" id="KAK3046501.1"/>
    </source>
</evidence>